<evidence type="ECO:0000256" key="3">
    <source>
        <dbReference type="ARBA" id="ARBA00022605"/>
    </source>
</evidence>
<proteinExistence type="inferred from homology"/>
<dbReference type="NCBIfam" id="TIGR00707">
    <property type="entry name" value="argD"/>
    <property type="match status" value="1"/>
</dbReference>
<dbReference type="GO" id="GO:0042802">
    <property type="term" value="F:identical protein binding"/>
    <property type="evidence" value="ECO:0007669"/>
    <property type="project" value="TreeGrafter"/>
</dbReference>
<dbReference type="GO" id="GO:0008483">
    <property type="term" value="F:transaminase activity"/>
    <property type="evidence" value="ECO:0007669"/>
    <property type="project" value="UniProtKB-KW"/>
</dbReference>
<dbReference type="PANTHER" id="PTHR11986">
    <property type="entry name" value="AMINOTRANSFERASE CLASS III"/>
    <property type="match status" value="1"/>
</dbReference>
<evidence type="ECO:0000256" key="1">
    <source>
        <dbReference type="ARBA" id="ARBA00001933"/>
    </source>
</evidence>
<comment type="pathway">
    <text evidence="6">Amino-acid biosynthesis.</text>
</comment>
<name>A0A845R2P5_9CLOT</name>
<dbReference type="Gene3D" id="3.90.1150.10">
    <property type="entry name" value="Aspartate Aminotransferase, domain 1"/>
    <property type="match status" value="1"/>
</dbReference>
<dbReference type="Pfam" id="PF00202">
    <property type="entry name" value="Aminotran_3"/>
    <property type="match status" value="1"/>
</dbReference>
<dbReference type="PIRSF" id="PIRSF000521">
    <property type="entry name" value="Transaminase_4ab_Lys_Orn"/>
    <property type="match status" value="1"/>
</dbReference>
<dbReference type="EMBL" id="QXXA01000017">
    <property type="protein sequence ID" value="NBI07966.1"/>
    <property type="molecule type" value="Genomic_DNA"/>
</dbReference>
<dbReference type="AlphaFoldDB" id="A0A845R2P5"/>
<dbReference type="InterPro" id="IPR004636">
    <property type="entry name" value="AcOrn/SuccOrn_fam"/>
</dbReference>
<sequence length="397" mass="44628">MKVENIFKEDKKYILNVYNRINLEIVKSKGSYLYDKDGNKYLDMFSGLSVNNIGNSNEKIIQAILKQSSDYIHLSNYFVSKSVVNLAKLLVENTYASKVFFTNSGTESNEAAIKIARKFGSSINKGKTHILSAYNSFHGRTLGSLSLTGQEKYQKSFQPLLSNIDYFTYNNIKDLKQKVNEKTCAVFIELIQGEGGIIEIDNSFVKCLNELSKQYNFLIIVDEIQTGLGRTGELLTSNYHDIKPHITTLAKSLGGGLPLGAVLVSKKVEDILSKGDHGSTFGGNPVSCASGEVVVNKVLEKDFKKSLRRKSNYLLNKLYILKYKYPDIIKDIRGKGLMIGIDVGKYAFIIKEKALEQKLIINITNETVIRLLPPLNIDTKEIDEFLDIFEVIISERI</sequence>
<dbReference type="InterPro" id="IPR049704">
    <property type="entry name" value="Aminotrans_3_PPA_site"/>
</dbReference>
<gene>
    <name evidence="8" type="ORF">D3Z33_13980</name>
</gene>
<dbReference type="PROSITE" id="PS00600">
    <property type="entry name" value="AA_TRANSFER_CLASS_3"/>
    <property type="match status" value="1"/>
</dbReference>
<evidence type="ECO:0000256" key="7">
    <source>
        <dbReference type="RuleBase" id="RU003560"/>
    </source>
</evidence>
<comment type="similarity">
    <text evidence="7">Belongs to the class-III pyridoxal-phosphate-dependent aminotransferase family.</text>
</comment>
<dbReference type="Proteomes" id="UP000467132">
    <property type="component" value="Unassembled WGS sequence"/>
</dbReference>
<keyword evidence="4" id="KW-0808">Transferase</keyword>
<evidence type="ECO:0000256" key="5">
    <source>
        <dbReference type="ARBA" id="ARBA00022898"/>
    </source>
</evidence>
<keyword evidence="9" id="KW-1185">Reference proteome</keyword>
<reference evidence="8 9" key="1">
    <citation type="submission" date="2018-08" db="EMBL/GenBank/DDBJ databases">
        <title>Murine metabolic-syndrome-specific gut microbial biobank.</title>
        <authorList>
            <person name="Liu C."/>
        </authorList>
    </citation>
    <scope>NUCLEOTIDE SEQUENCE [LARGE SCALE GENOMIC DNA]</scope>
    <source>
        <strain evidence="8 9">583</strain>
    </source>
</reference>
<dbReference type="PANTHER" id="PTHR11986:SF79">
    <property type="entry name" value="ACETYLORNITHINE AMINOTRANSFERASE, MITOCHONDRIAL"/>
    <property type="match status" value="1"/>
</dbReference>
<dbReference type="NCBIfam" id="NF002325">
    <property type="entry name" value="PRK01278.1"/>
    <property type="match status" value="1"/>
</dbReference>
<evidence type="ECO:0000256" key="6">
    <source>
        <dbReference type="ARBA" id="ARBA00029440"/>
    </source>
</evidence>
<dbReference type="Gene3D" id="3.40.640.10">
    <property type="entry name" value="Type I PLP-dependent aspartate aminotransferase-like (Major domain)"/>
    <property type="match status" value="1"/>
</dbReference>
<dbReference type="InterPro" id="IPR005814">
    <property type="entry name" value="Aminotrans_3"/>
</dbReference>
<keyword evidence="5 7" id="KW-0663">Pyridoxal phosphate</keyword>
<dbReference type="CDD" id="cd00610">
    <property type="entry name" value="OAT_like"/>
    <property type="match status" value="1"/>
</dbReference>
<keyword evidence="2" id="KW-0032">Aminotransferase</keyword>
<dbReference type="GO" id="GO:0030170">
    <property type="term" value="F:pyridoxal phosphate binding"/>
    <property type="evidence" value="ECO:0007669"/>
    <property type="project" value="InterPro"/>
</dbReference>
<dbReference type="SUPFAM" id="SSF53383">
    <property type="entry name" value="PLP-dependent transferases"/>
    <property type="match status" value="1"/>
</dbReference>
<keyword evidence="3" id="KW-0028">Amino-acid biosynthesis</keyword>
<dbReference type="GO" id="GO:0006526">
    <property type="term" value="P:L-arginine biosynthetic process"/>
    <property type="evidence" value="ECO:0007669"/>
    <property type="project" value="UniProtKB-ARBA"/>
</dbReference>
<comment type="cofactor">
    <cofactor evidence="1">
        <name>pyridoxal 5'-phosphate</name>
        <dbReference type="ChEBI" id="CHEBI:597326"/>
    </cofactor>
</comment>
<dbReference type="InterPro" id="IPR050103">
    <property type="entry name" value="Class-III_PLP-dep_AT"/>
</dbReference>
<dbReference type="FunFam" id="3.40.640.10:FF:000004">
    <property type="entry name" value="Acetylornithine aminotransferase"/>
    <property type="match status" value="1"/>
</dbReference>
<dbReference type="InterPro" id="IPR015424">
    <property type="entry name" value="PyrdxlP-dep_Trfase"/>
</dbReference>
<dbReference type="InterPro" id="IPR015422">
    <property type="entry name" value="PyrdxlP-dep_Trfase_small"/>
</dbReference>
<dbReference type="InterPro" id="IPR015421">
    <property type="entry name" value="PyrdxlP-dep_Trfase_major"/>
</dbReference>
<evidence type="ECO:0000256" key="2">
    <source>
        <dbReference type="ARBA" id="ARBA00022576"/>
    </source>
</evidence>
<comment type="caution">
    <text evidence="8">The sequence shown here is derived from an EMBL/GenBank/DDBJ whole genome shotgun (WGS) entry which is preliminary data.</text>
</comment>
<evidence type="ECO:0000313" key="8">
    <source>
        <dbReference type="EMBL" id="NBI07966.1"/>
    </source>
</evidence>
<protein>
    <submittedName>
        <fullName evidence="8">Acetylornithine/succinylornithine family transaminase</fullName>
    </submittedName>
</protein>
<organism evidence="8 9">
    <name type="scientific">Senegalia massiliensis</name>
    <dbReference type="NCBI Taxonomy" id="1720316"/>
    <lineage>
        <taxon>Bacteria</taxon>
        <taxon>Bacillati</taxon>
        <taxon>Bacillota</taxon>
        <taxon>Clostridia</taxon>
        <taxon>Eubacteriales</taxon>
        <taxon>Clostridiaceae</taxon>
        <taxon>Senegalia</taxon>
    </lineage>
</organism>
<evidence type="ECO:0000256" key="4">
    <source>
        <dbReference type="ARBA" id="ARBA00022679"/>
    </source>
</evidence>
<accession>A0A845R2P5</accession>
<evidence type="ECO:0000313" key="9">
    <source>
        <dbReference type="Proteomes" id="UP000467132"/>
    </source>
</evidence>